<dbReference type="InterPro" id="IPR053137">
    <property type="entry name" value="NLR-like"/>
</dbReference>
<organism evidence="1 2">
    <name type="scientific">Periconia macrospinosa</name>
    <dbReference type="NCBI Taxonomy" id="97972"/>
    <lineage>
        <taxon>Eukaryota</taxon>
        <taxon>Fungi</taxon>
        <taxon>Dikarya</taxon>
        <taxon>Ascomycota</taxon>
        <taxon>Pezizomycotina</taxon>
        <taxon>Dothideomycetes</taxon>
        <taxon>Pleosporomycetidae</taxon>
        <taxon>Pleosporales</taxon>
        <taxon>Massarineae</taxon>
        <taxon>Periconiaceae</taxon>
        <taxon>Periconia</taxon>
    </lineage>
</organism>
<dbReference type="Pfam" id="PF13424">
    <property type="entry name" value="TPR_12"/>
    <property type="match status" value="1"/>
</dbReference>
<dbReference type="PANTHER" id="PTHR46082">
    <property type="entry name" value="ATP/GTP-BINDING PROTEIN-RELATED"/>
    <property type="match status" value="1"/>
</dbReference>
<dbReference type="EMBL" id="KZ805428">
    <property type="protein sequence ID" value="PVH97807.1"/>
    <property type="molecule type" value="Genomic_DNA"/>
</dbReference>
<dbReference type="AlphaFoldDB" id="A0A2V1DHZ6"/>
<sequence length="107" mass="12282">MVDLASAYKKHGQLRKAEELEVQTMELRKRVLGENHLDTITSMANLAFTWKRQGLDNKALELMRECFRLQTLSLGSDHPHTVSSLSVLNEWETEILGFNFEVVSGYE</sequence>
<evidence type="ECO:0008006" key="3">
    <source>
        <dbReference type="Google" id="ProtNLM"/>
    </source>
</evidence>
<keyword evidence="2" id="KW-1185">Reference proteome</keyword>
<accession>A0A2V1DHZ6</accession>
<reference evidence="1 2" key="1">
    <citation type="journal article" date="2018" name="Sci. Rep.">
        <title>Comparative genomics provides insights into the lifestyle and reveals functional heterogeneity of dark septate endophytic fungi.</title>
        <authorList>
            <person name="Knapp D.G."/>
            <person name="Nemeth J.B."/>
            <person name="Barry K."/>
            <person name="Hainaut M."/>
            <person name="Henrissat B."/>
            <person name="Johnson J."/>
            <person name="Kuo A."/>
            <person name="Lim J.H.P."/>
            <person name="Lipzen A."/>
            <person name="Nolan M."/>
            <person name="Ohm R.A."/>
            <person name="Tamas L."/>
            <person name="Grigoriev I.V."/>
            <person name="Spatafora J.W."/>
            <person name="Nagy L.G."/>
            <person name="Kovacs G.M."/>
        </authorList>
    </citation>
    <scope>NUCLEOTIDE SEQUENCE [LARGE SCALE GENOMIC DNA]</scope>
    <source>
        <strain evidence="1 2">DSE2036</strain>
    </source>
</reference>
<dbReference type="Proteomes" id="UP000244855">
    <property type="component" value="Unassembled WGS sequence"/>
</dbReference>
<evidence type="ECO:0000313" key="2">
    <source>
        <dbReference type="Proteomes" id="UP000244855"/>
    </source>
</evidence>
<dbReference type="OrthoDB" id="5986190at2759"/>
<dbReference type="PANTHER" id="PTHR46082:SF11">
    <property type="entry name" value="AAA+ ATPASE DOMAIN-CONTAINING PROTEIN-RELATED"/>
    <property type="match status" value="1"/>
</dbReference>
<dbReference type="SUPFAM" id="SSF48452">
    <property type="entry name" value="TPR-like"/>
    <property type="match status" value="1"/>
</dbReference>
<name>A0A2V1DHZ6_9PLEO</name>
<proteinExistence type="predicted"/>
<dbReference type="STRING" id="97972.A0A2V1DHZ6"/>
<dbReference type="InterPro" id="IPR011990">
    <property type="entry name" value="TPR-like_helical_dom_sf"/>
</dbReference>
<protein>
    <recommendedName>
        <fullName evidence="3">Kinesin light chain</fullName>
    </recommendedName>
</protein>
<gene>
    <name evidence="1" type="ORF">DM02DRAFT_532500</name>
</gene>
<dbReference type="Gene3D" id="1.25.40.10">
    <property type="entry name" value="Tetratricopeptide repeat domain"/>
    <property type="match status" value="1"/>
</dbReference>
<evidence type="ECO:0000313" key="1">
    <source>
        <dbReference type="EMBL" id="PVH97807.1"/>
    </source>
</evidence>